<sequence>MEMIGEPLNEQQLTQLLAIADLDQDGLINYDDENCERCEERSLEVNKGHLTNNSIAIELMKLVTNSPPVWFSKSPFDRRKIKKREVIA</sequence>
<accession>A0A1A9UTT4</accession>
<dbReference type="InterPro" id="IPR011992">
    <property type="entry name" value="EF-hand-dom_pair"/>
</dbReference>
<dbReference type="Proteomes" id="UP000078200">
    <property type="component" value="Unassembled WGS sequence"/>
</dbReference>
<keyword evidence="2" id="KW-1185">Reference proteome</keyword>
<name>A0A1A9UTT4_GLOAU</name>
<evidence type="ECO:0008006" key="3">
    <source>
        <dbReference type="Google" id="ProtNLM"/>
    </source>
</evidence>
<protein>
    <recommendedName>
        <fullName evidence="3">EF-hand domain-containing protein</fullName>
    </recommendedName>
</protein>
<dbReference type="AlphaFoldDB" id="A0A1A9UTT4"/>
<proteinExistence type="predicted"/>
<dbReference type="EnsemblMetazoa" id="GAUT015028-RA">
    <property type="protein sequence ID" value="GAUT015028-PA"/>
    <property type="gene ID" value="GAUT015028"/>
</dbReference>
<reference evidence="1" key="1">
    <citation type="submission" date="2020-05" db="UniProtKB">
        <authorList>
            <consortium name="EnsemblMetazoa"/>
        </authorList>
    </citation>
    <scope>IDENTIFICATION</scope>
    <source>
        <strain evidence="1">TTRI</strain>
    </source>
</reference>
<organism evidence="1 2">
    <name type="scientific">Glossina austeni</name>
    <name type="common">Savannah tsetse fly</name>
    <dbReference type="NCBI Taxonomy" id="7395"/>
    <lineage>
        <taxon>Eukaryota</taxon>
        <taxon>Metazoa</taxon>
        <taxon>Ecdysozoa</taxon>
        <taxon>Arthropoda</taxon>
        <taxon>Hexapoda</taxon>
        <taxon>Insecta</taxon>
        <taxon>Pterygota</taxon>
        <taxon>Neoptera</taxon>
        <taxon>Endopterygota</taxon>
        <taxon>Diptera</taxon>
        <taxon>Brachycera</taxon>
        <taxon>Muscomorpha</taxon>
        <taxon>Hippoboscoidea</taxon>
        <taxon>Glossinidae</taxon>
        <taxon>Glossina</taxon>
    </lineage>
</organism>
<dbReference type="VEuPathDB" id="VectorBase:GAUT015028"/>
<dbReference type="SUPFAM" id="SSF47473">
    <property type="entry name" value="EF-hand"/>
    <property type="match status" value="1"/>
</dbReference>
<evidence type="ECO:0000313" key="2">
    <source>
        <dbReference type="Proteomes" id="UP000078200"/>
    </source>
</evidence>
<dbReference type="STRING" id="7395.A0A1A9UTT4"/>
<evidence type="ECO:0000313" key="1">
    <source>
        <dbReference type="EnsemblMetazoa" id="GAUT015028-PA"/>
    </source>
</evidence>